<proteinExistence type="predicted"/>
<dbReference type="EMBL" id="FO082267">
    <property type="protein sequence ID" value="CCO18848.1"/>
    <property type="molecule type" value="Genomic_DNA"/>
</dbReference>
<keyword evidence="1" id="KW-0175">Coiled coil</keyword>
<feature type="compositionally biased region" description="Low complexity" evidence="2">
    <location>
        <begin position="53"/>
        <end position="76"/>
    </location>
</feature>
<evidence type="ECO:0000313" key="4">
    <source>
        <dbReference type="Proteomes" id="UP000198341"/>
    </source>
</evidence>
<feature type="compositionally biased region" description="Gly residues" evidence="2">
    <location>
        <begin position="378"/>
        <end position="387"/>
    </location>
</feature>
<accession>K8FB68</accession>
<evidence type="ECO:0000256" key="1">
    <source>
        <dbReference type="SAM" id="Coils"/>
    </source>
</evidence>
<feature type="compositionally biased region" description="Low complexity" evidence="2">
    <location>
        <begin position="7"/>
        <end position="21"/>
    </location>
</feature>
<dbReference type="eggNOG" id="ENOG502QRNX">
    <property type="taxonomic scope" value="Eukaryota"/>
</dbReference>
<feature type="coiled-coil region" evidence="1">
    <location>
        <begin position="289"/>
        <end position="357"/>
    </location>
</feature>
<dbReference type="RefSeq" id="XP_007509733.1">
    <property type="nucleotide sequence ID" value="XM_007509671.1"/>
</dbReference>
<evidence type="ECO:0000313" key="3">
    <source>
        <dbReference type="EMBL" id="CCO18848.1"/>
    </source>
</evidence>
<reference evidence="3 4" key="1">
    <citation type="submission" date="2011-10" db="EMBL/GenBank/DDBJ databases">
        <authorList>
            <person name="Genoscope - CEA"/>
        </authorList>
    </citation>
    <scope>NUCLEOTIDE SEQUENCE [LARGE SCALE GENOMIC DNA]</scope>
    <source>
        <strain evidence="3 4">RCC 1105</strain>
    </source>
</reference>
<feature type="region of interest" description="Disordered" evidence="2">
    <location>
        <begin position="1"/>
        <end position="32"/>
    </location>
</feature>
<dbReference type="Proteomes" id="UP000198341">
    <property type="component" value="Chromosome 12"/>
</dbReference>
<dbReference type="KEGG" id="bpg:Bathy12g01010"/>
<organism evidence="3 4">
    <name type="scientific">Bathycoccus prasinos</name>
    <dbReference type="NCBI Taxonomy" id="41875"/>
    <lineage>
        <taxon>Eukaryota</taxon>
        <taxon>Viridiplantae</taxon>
        <taxon>Chlorophyta</taxon>
        <taxon>Mamiellophyceae</taxon>
        <taxon>Mamiellales</taxon>
        <taxon>Bathycoccaceae</taxon>
        <taxon>Bathycoccus</taxon>
    </lineage>
</organism>
<feature type="compositionally biased region" description="Polar residues" evidence="2">
    <location>
        <begin position="199"/>
        <end position="211"/>
    </location>
</feature>
<feature type="compositionally biased region" description="Polar residues" evidence="2">
    <location>
        <begin position="240"/>
        <end position="254"/>
    </location>
</feature>
<feature type="region of interest" description="Disordered" evidence="2">
    <location>
        <begin position="50"/>
        <end position="84"/>
    </location>
</feature>
<name>K8FB68_9CHLO</name>
<feature type="region of interest" description="Disordered" evidence="2">
    <location>
        <begin position="199"/>
        <end position="254"/>
    </location>
</feature>
<evidence type="ECO:0000256" key="2">
    <source>
        <dbReference type="SAM" id="MobiDB-lite"/>
    </source>
</evidence>
<feature type="region of interest" description="Disordered" evidence="2">
    <location>
        <begin position="370"/>
        <end position="396"/>
    </location>
</feature>
<evidence type="ECO:0008006" key="5">
    <source>
        <dbReference type="Google" id="ProtNLM"/>
    </source>
</evidence>
<dbReference type="PANTHER" id="PTHR31245">
    <property type="entry name" value="UBIQUITIN SYSTEM COMPONENT CUE PROTEIN"/>
    <property type="match status" value="1"/>
</dbReference>
<dbReference type="STRING" id="41875.K8FB68"/>
<dbReference type="OrthoDB" id="440455at2759"/>
<keyword evidence="4" id="KW-1185">Reference proteome</keyword>
<gene>
    <name evidence="3" type="ordered locus">Bathy12g01010</name>
</gene>
<sequence length="396" mass="43534">MATVGENNNTNTNNKLAENNTIGGREGQGKVRKREFGECEDLENYYRHEEKNNCPTNANENTTNTNTNEQQQRGTNMSTSSSMQRVGGFKRLRTGDAYARRLIDVRGFEMSHSQLGDLARFIDLLPRSLEPTVARILEECLSIDDAIVELSSLQTTTSGGGNTPTVSQYQYGGAACSTHDTNGGESEVVAEARDLALKTSQEDLTSPQRLSYETARIPDGADRTTPATSGNGAQHHHRSANNTNNANDAFRSNNKTSLDAGEWVSALVREMQSASSVNDAEHRATNVLRAFEESTLEQAEIEIKRIRKQNELLKRAVTIQNARLKQSGDAQTLKRQVAELQSMCQSYEEQLATAQRNNYSLGVHLREAMMNNTNGNNRNGGPGGGSPFGDPNRDVF</sequence>
<dbReference type="AlphaFoldDB" id="K8FB68"/>
<protein>
    <recommendedName>
        <fullName evidence="5">CUE domain-containing protein</fullName>
    </recommendedName>
</protein>
<dbReference type="GeneID" id="19012334"/>
<dbReference type="PANTHER" id="PTHR31245:SF20">
    <property type="entry name" value="F18B13.13 PROTEIN"/>
    <property type="match status" value="1"/>
</dbReference>